<dbReference type="AlphaFoldDB" id="A0A6N8CQA8"/>
<dbReference type="RefSeq" id="WP_155218977.1">
    <property type="nucleotide sequence ID" value="NZ_WNHB01000013.1"/>
</dbReference>
<organism evidence="3 4">
    <name type="scientific">Terrilactibacillus tamarindi</name>
    <dbReference type="NCBI Taxonomy" id="2599694"/>
    <lineage>
        <taxon>Bacteria</taxon>
        <taxon>Bacillati</taxon>
        <taxon>Bacillota</taxon>
        <taxon>Bacilli</taxon>
        <taxon>Bacillales</taxon>
        <taxon>Bacillaceae</taxon>
        <taxon>Terrilactibacillus</taxon>
    </lineage>
</organism>
<keyword evidence="1" id="KW-0732">Signal</keyword>
<reference evidence="3 4" key="1">
    <citation type="submission" date="2019-11" db="EMBL/GenBank/DDBJ databases">
        <title>Terrilactibacillus tamarindus sp. nov. BCM23-1 isolated from bark of Tamarindus indica.</title>
        <authorList>
            <person name="Kingkaew E."/>
            <person name="Tanasupawat S."/>
        </authorList>
    </citation>
    <scope>NUCLEOTIDE SEQUENCE [LARGE SCALE GENOMIC DNA]</scope>
    <source>
        <strain evidence="3 4">BCM23-1</strain>
    </source>
</reference>
<dbReference type="PROSITE" id="PS51257">
    <property type="entry name" value="PROKAR_LIPOPROTEIN"/>
    <property type="match status" value="1"/>
</dbReference>
<name>A0A6N8CQA8_9BACI</name>
<protein>
    <submittedName>
        <fullName evidence="3">Osmoprotectant ABC transporter substrate-binding protein</fullName>
    </submittedName>
</protein>
<accession>A0A6N8CQA8</accession>
<evidence type="ECO:0000259" key="2">
    <source>
        <dbReference type="Pfam" id="PF04069"/>
    </source>
</evidence>
<dbReference type="EMBL" id="WNHB01000013">
    <property type="protein sequence ID" value="MTT32221.1"/>
    <property type="molecule type" value="Genomic_DNA"/>
</dbReference>
<feature type="domain" description="ABC-type glycine betaine transport system substrate-binding" evidence="2">
    <location>
        <begin position="33"/>
        <end position="298"/>
    </location>
</feature>
<dbReference type="GO" id="GO:0022857">
    <property type="term" value="F:transmembrane transporter activity"/>
    <property type="evidence" value="ECO:0007669"/>
    <property type="project" value="InterPro"/>
</dbReference>
<dbReference type="InterPro" id="IPR007210">
    <property type="entry name" value="ABC_Gly_betaine_transp_sub-bd"/>
</dbReference>
<keyword evidence="4" id="KW-1185">Reference proteome</keyword>
<dbReference type="Gene3D" id="3.40.190.120">
    <property type="entry name" value="Osmoprotection protein (prox), domain 2"/>
    <property type="match status" value="1"/>
</dbReference>
<evidence type="ECO:0000313" key="3">
    <source>
        <dbReference type="EMBL" id="MTT32221.1"/>
    </source>
</evidence>
<proteinExistence type="predicted"/>
<dbReference type="GO" id="GO:0043190">
    <property type="term" value="C:ATP-binding cassette (ABC) transporter complex"/>
    <property type="evidence" value="ECO:0007669"/>
    <property type="project" value="InterPro"/>
</dbReference>
<evidence type="ECO:0000313" key="4">
    <source>
        <dbReference type="Proteomes" id="UP000440978"/>
    </source>
</evidence>
<dbReference type="Pfam" id="PF04069">
    <property type="entry name" value="OpuAC"/>
    <property type="match status" value="1"/>
</dbReference>
<dbReference type="SUPFAM" id="SSF53850">
    <property type="entry name" value="Periplasmic binding protein-like II"/>
    <property type="match status" value="1"/>
</dbReference>
<feature type="chain" id="PRO_5038796751" evidence="1">
    <location>
        <begin position="23"/>
        <end position="305"/>
    </location>
</feature>
<dbReference type="Gene3D" id="3.40.190.10">
    <property type="entry name" value="Periplasmic binding protein-like II"/>
    <property type="match status" value="1"/>
</dbReference>
<dbReference type="OrthoDB" id="9801163at2"/>
<dbReference type="Proteomes" id="UP000440978">
    <property type="component" value="Unassembled WGS sequence"/>
</dbReference>
<comment type="caution">
    <text evidence="3">The sequence shown here is derived from an EMBL/GenBank/DDBJ whole genome shotgun (WGS) entry which is preliminary data.</text>
</comment>
<dbReference type="CDD" id="cd13608">
    <property type="entry name" value="PBP2_OpuCC_like"/>
    <property type="match status" value="1"/>
</dbReference>
<gene>
    <name evidence="3" type="ORF">GMB86_09420</name>
</gene>
<sequence length="305" mass="34277">MKTLMKPLLLCMMTVLMLSGCALPGLSGSSENTVKIGTVTTSETQTIGYIQKYMIEHYTDLNAEVITNLGSSVVMNKANINGDIDISAVRYTGTDISGALGLDLIKDPKEALEIVQREFKKQFNQKWYDSYGFANTYAVAVRGEEAKSKNLNKISDLKPYAPKYKFGVDNSWINREGVGYEPFTKTFGFKFDSVFPMQIGLVYTALANKKMDAVLAYSTDARLKLYNLKLLDDDKHFFPPYDASPVIGYDLLKKHPELDKVLQKLVGKIDSDTVLDLNYQADVESKEPSTIAKEFVEKHNYFENE</sequence>
<evidence type="ECO:0000256" key="1">
    <source>
        <dbReference type="SAM" id="SignalP"/>
    </source>
</evidence>
<feature type="signal peptide" evidence="1">
    <location>
        <begin position="1"/>
        <end position="22"/>
    </location>
</feature>